<keyword evidence="1" id="KW-0472">Membrane</keyword>
<feature type="transmembrane region" description="Helical" evidence="1">
    <location>
        <begin position="74"/>
        <end position="94"/>
    </location>
</feature>
<feature type="transmembrane region" description="Helical" evidence="1">
    <location>
        <begin position="6"/>
        <end position="27"/>
    </location>
</feature>
<dbReference type="AlphaFoldDB" id="A0A174PQL2"/>
<accession>A0A174PQL2</accession>
<organism evidence="2 3">
    <name type="scientific">Bacteroides uniformis</name>
    <dbReference type="NCBI Taxonomy" id="820"/>
    <lineage>
        <taxon>Bacteria</taxon>
        <taxon>Pseudomonadati</taxon>
        <taxon>Bacteroidota</taxon>
        <taxon>Bacteroidia</taxon>
        <taxon>Bacteroidales</taxon>
        <taxon>Bacteroidaceae</taxon>
        <taxon>Bacteroides</taxon>
    </lineage>
</organism>
<evidence type="ECO:0000313" key="2">
    <source>
        <dbReference type="EMBL" id="CUP60189.1"/>
    </source>
</evidence>
<sequence length="186" mass="21623">MMDLIFIIGIGLLFTLLVVIVGIYGYLRIFPWRQTVLSFRSNSYCEPDIHFAKIRELEEQLEIERKAKKFYNTLYILFVIVNSVVGVLLVSGFIQQKINPLLLGWIGIISLIFTLLNFIIRPEEKRKLVTSRMAKLKSVIRECKDLIGKYNSLNYAPGVLRYEDVCDTILNMGNDCLEELDKEYFI</sequence>
<dbReference type="Proteomes" id="UP000095788">
    <property type="component" value="Unassembled WGS sequence"/>
</dbReference>
<evidence type="ECO:0008006" key="4">
    <source>
        <dbReference type="Google" id="ProtNLM"/>
    </source>
</evidence>
<evidence type="ECO:0000313" key="3">
    <source>
        <dbReference type="Proteomes" id="UP000095788"/>
    </source>
</evidence>
<gene>
    <name evidence="2" type="ORF">ERS852554_01169</name>
</gene>
<feature type="transmembrane region" description="Helical" evidence="1">
    <location>
        <begin position="100"/>
        <end position="120"/>
    </location>
</feature>
<dbReference type="GeneID" id="93524033"/>
<proteinExistence type="predicted"/>
<keyword evidence="1" id="KW-0812">Transmembrane</keyword>
<evidence type="ECO:0000256" key="1">
    <source>
        <dbReference type="SAM" id="Phobius"/>
    </source>
</evidence>
<dbReference type="EMBL" id="CZBF01000002">
    <property type="protein sequence ID" value="CUP60189.1"/>
    <property type="molecule type" value="Genomic_DNA"/>
</dbReference>
<reference evidence="2 3" key="1">
    <citation type="submission" date="2015-09" db="EMBL/GenBank/DDBJ databases">
        <authorList>
            <consortium name="Pathogen Informatics"/>
        </authorList>
    </citation>
    <scope>NUCLEOTIDE SEQUENCE [LARGE SCALE GENOMIC DNA]</scope>
    <source>
        <strain evidence="2 3">2789STDY5834942</strain>
    </source>
</reference>
<name>A0A174PQL2_BACUN</name>
<protein>
    <recommendedName>
        <fullName evidence="4">Transmembrane protein</fullName>
    </recommendedName>
</protein>
<dbReference type="RefSeq" id="WP_054350042.1">
    <property type="nucleotide sequence ID" value="NZ_CZBF01000002.1"/>
</dbReference>
<keyword evidence="1" id="KW-1133">Transmembrane helix</keyword>